<dbReference type="Proteomes" id="UP001144280">
    <property type="component" value="Unassembled WGS sequence"/>
</dbReference>
<name>A0ABQ5R7E1_9ACTN</name>
<gene>
    <name evidence="2" type="ORF">Pa4123_71720</name>
</gene>
<protein>
    <recommendedName>
        <fullName evidence="4">Haemophore haem-binding domain-containing protein</fullName>
    </recommendedName>
</protein>
<proteinExistence type="predicted"/>
<keyword evidence="1" id="KW-0732">Signal</keyword>
<evidence type="ECO:0008006" key="4">
    <source>
        <dbReference type="Google" id="ProtNLM"/>
    </source>
</evidence>
<dbReference type="EMBL" id="BSDI01000051">
    <property type="protein sequence ID" value="GLI01895.1"/>
    <property type="molecule type" value="Genomic_DNA"/>
</dbReference>
<evidence type="ECO:0000313" key="2">
    <source>
        <dbReference type="EMBL" id="GLI01895.1"/>
    </source>
</evidence>
<accession>A0ABQ5R7E1</accession>
<reference evidence="2" key="1">
    <citation type="submission" date="2022-12" db="EMBL/GenBank/DDBJ databases">
        <title>New Phytohabitans aurantiacus sp. RD004123 nov., an actinomycete isolated from soil.</title>
        <authorList>
            <person name="Triningsih D.W."/>
            <person name="Harunari E."/>
            <person name="Igarashi Y."/>
        </authorList>
    </citation>
    <scope>NUCLEOTIDE SEQUENCE</scope>
    <source>
        <strain evidence="2">RD004123</strain>
    </source>
</reference>
<sequence length="98" mass="9924">MLAGVRRWLLAVLIALVFSAPAVALLAPAAAHGDVRAHQSCAELARDTGPADLARAGVAAVEPSRFAAIGGSGGGTADPLPDSVTRAATRAELQVWRT</sequence>
<organism evidence="2 3">
    <name type="scientific">Phytohabitans aurantiacus</name>
    <dbReference type="NCBI Taxonomy" id="3016789"/>
    <lineage>
        <taxon>Bacteria</taxon>
        <taxon>Bacillati</taxon>
        <taxon>Actinomycetota</taxon>
        <taxon>Actinomycetes</taxon>
        <taxon>Micromonosporales</taxon>
        <taxon>Micromonosporaceae</taxon>
    </lineage>
</organism>
<comment type="caution">
    <text evidence="2">The sequence shown here is derived from an EMBL/GenBank/DDBJ whole genome shotgun (WGS) entry which is preliminary data.</text>
</comment>
<feature type="chain" id="PRO_5046420945" description="Haemophore haem-binding domain-containing protein" evidence="1">
    <location>
        <begin position="25"/>
        <end position="98"/>
    </location>
</feature>
<evidence type="ECO:0000256" key="1">
    <source>
        <dbReference type="SAM" id="SignalP"/>
    </source>
</evidence>
<evidence type="ECO:0000313" key="3">
    <source>
        <dbReference type="Proteomes" id="UP001144280"/>
    </source>
</evidence>
<feature type="signal peptide" evidence="1">
    <location>
        <begin position="1"/>
        <end position="24"/>
    </location>
</feature>
<keyword evidence="3" id="KW-1185">Reference proteome</keyword>